<evidence type="ECO:0000256" key="1">
    <source>
        <dbReference type="SAM" id="MobiDB-lite"/>
    </source>
</evidence>
<keyword evidence="3" id="KW-1185">Reference proteome</keyword>
<organism evidence="2 3">
    <name type="scientific">Schistosoma japonicum</name>
    <name type="common">Blood fluke</name>
    <dbReference type="NCBI Taxonomy" id="6182"/>
    <lineage>
        <taxon>Eukaryota</taxon>
        <taxon>Metazoa</taxon>
        <taxon>Spiralia</taxon>
        <taxon>Lophotrochozoa</taxon>
        <taxon>Platyhelminthes</taxon>
        <taxon>Trematoda</taxon>
        <taxon>Digenea</taxon>
        <taxon>Strigeidida</taxon>
        <taxon>Schistosomatoidea</taxon>
        <taxon>Schistosomatidae</taxon>
        <taxon>Schistosoma</taxon>
    </lineage>
</organism>
<evidence type="ECO:0000313" key="2">
    <source>
        <dbReference type="EMBL" id="TNN08271.1"/>
    </source>
</evidence>
<evidence type="ECO:0000313" key="3">
    <source>
        <dbReference type="Proteomes" id="UP000311919"/>
    </source>
</evidence>
<gene>
    <name evidence="2" type="ORF">EWB00_007154</name>
</gene>
<comment type="caution">
    <text evidence="2">The sequence shown here is derived from an EMBL/GenBank/DDBJ whole genome shotgun (WGS) entry which is preliminary data.</text>
</comment>
<dbReference type="Proteomes" id="UP000311919">
    <property type="component" value="Unassembled WGS sequence"/>
</dbReference>
<dbReference type="OrthoDB" id="6263804at2759"/>
<feature type="region of interest" description="Disordered" evidence="1">
    <location>
        <begin position="1"/>
        <end position="20"/>
    </location>
</feature>
<sequence length="537" mass="60227">MFPQGPRKARRLNNPDIPKFSKQEKCSLHATNKLFASSKRTNSLNFNENCWTQLDMSSTIRPNARSIATDVKSRKDVYSLRYQPTTQRFKTLPAGYFEKQAKIFSNKTQQFTYKQNKCASGSNNSLPSTSGVPDNKSGRISQLANRVERLLIQDSTNTVHRNEISPLFCHSKKSESHSATLDSLEVSFPTDLKKNLNGCVSSPVKSTLSSPWYRHCRPKAPPPSLPLFTENNDLKCCEDGNRDFKFCGSSNRGDLLEVECENYFNSLPCLLPSVFSYSVQSPSISVLETGISQENINWHSDLQSSLSLPSPSNTDVTLMSRSYSLPPPPNENIDEESNMFSGSVIYPEEDILKPLVPITNILSNGGALIRRHPKWAVKCNSDAREFRTTVRLPDINPTVDFDFDSPPSIPSPPPLILEYLPSEACMSKSPKQHSICPSTLNNPNLARPIFLKRGASYGEQTFSNTIGFASGRECDQPLTMKRNLYWDPSNVEYSPKKSRVQLLVPSECSAFLPVRSNRQLHRQHSLYCISPSRALLT</sequence>
<proteinExistence type="predicted"/>
<protein>
    <submittedName>
        <fullName evidence="2">Uncharacterized protein</fullName>
    </submittedName>
</protein>
<accession>A0A4Z2CVJ9</accession>
<reference evidence="2 3" key="1">
    <citation type="submission" date="2019-03" db="EMBL/GenBank/DDBJ databases">
        <title>An improved genome assembly of the fluke Schistosoma japonicum.</title>
        <authorList>
            <person name="Hu W."/>
            <person name="Luo F."/>
            <person name="Yin M."/>
            <person name="Mo X."/>
            <person name="Sun C."/>
            <person name="Wu Q."/>
            <person name="Zhu B."/>
            <person name="Xiang M."/>
            <person name="Wang J."/>
            <person name="Wang Y."/>
            <person name="Zhang T."/>
            <person name="Xu B."/>
            <person name="Zheng H."/>
            <person name="Feng Z."/>
        </authorList>
    </citation>
    <scope>NUCLEOTIDE SEQUENCE [LARGE SCALE GENOMIC DNA]</scope>
    <source>
        <strain evidence="2">HuSjv2</strain>
        <tissue evidence="2">Worms</tissue>
    </source>
</reference>
<dbReference type="AlphaFoldDB" id="A0A4Z2CVJ9"/>
<name>A0A4Z2CVJ9_SCHJA</name>
<feature type="region of interest" description="Disordered" evidence="1">
    <location>
        <begin position="117"/>
        <end position="136"/>
    </location>
</feature>
<dbReference type="EMBL" id="SKCS01000411">
    <property type="protein sequence ID" value="TNN08271.1"/>
    <property type="molecule type" value="Genomic_DNA"/>
</dbReference>